<dbReference type="GO" id="GO:0007156">
    <property type="term" value="P:homophilic cell adhesion via plasma membrane adhesion molecules"/>
    <property type="evidence" value="ECO:0007669"/>
    <property type="project" value="TreeGrafter"/>
</dbReference>
<keyword evidence="1" id="KW-0393">Immunoglobulin domain</keyword>
<organism evidence="3 4">
    <name type="scientific">Aphis craccivora</name>
    <name type="common">Cowpea aphid</name>
    <dbReference type="NCBI Taxonomy" id="307492"/>
    <lineage>
        <taxon>Eukaryota</taxon>
        <taxon>Metazoa</taxon>
        <taxon>Ecdysozoa</taxon>
        <taxon>Arthropoda</taxon>
        <taxon>Hexapoda</taxon>
        <taxon>Insecta</taxon>
        <taxon>Pterygota</taxon>
        <taxon>Neoptera</taxon>
        <taxon>Paraneoptera</taxon>
        <taxon>Hemiptera</taxon>
        <taxon>Sternorrhyncha</taxon>
        <taxon>Aphidomorpha</taxon>
        <taxon>Aphidoidea</taxon>
        <taxon>Aphididae</taxon>
        <taxon>Aphidini</taxon>
        <taxon>Aphis</taxon>
        <taxon>Aphis</taxon>
    </lineage>
</organism>
<dbReference type="GO" id="GO:0030424">
    <property type="term" value="C:axon"/>
    <property type="evidence" value="ECO:0007669"/>
    <property type="project" value="TreeGrafter"/>
</dbReference>
<dbReference type="Pfam" id="PF13927">
    <property type="entry name" value="Ig_3"/>
    <property type="match status" value="1"/>
</dbReference>
<reference evidence="3 4" key="1">
    <citation type="submission" date="2019-08" db="EMBL/GenBank/DDBJ databases">
        <title>Whole genome of Aphis craccivora.</title>
        <authorList>
            <person name="Voronova N.V."/>
            <person name="Shulinski R.S."/>
            <person name="Bandarenka Y.V."/>
            <person name="Zhorov D.G."/>
            <person name="Warner D."/>
        </authorList>
    </citation>
    <scope>NUCLEOTIDE SEQUENCE [LARGE SCALE GENOMIC DNA]</scope>
    <source>
        <strain evidence="3">180601</strain>
        <tissue evidence="3">Whole Body</tissue>
    </source>
</reference>
<dbReference type="SMART" id="SM00408">
    <property type="entry name" value="IGc2"/>
    <property type="match status" value="2"/>
</dbReference>
<dbReference type="InterPro" id="IPR003599">
    <property type="entry name" value="Ig_sub"/>
</dbReference>
<evidence type="ECO:0000259" key="2">
    <source>
        <dbReference type="PROSITE" id="PS50835"/>
    </source>
</evidence>
<dbReference type="SUPFAM" id="SSF48726">
    <property type="entry name" value="Immunoglobulin"/>
    <property type="match status" value="3"/>
</dbReference>
<protein>
    <recommendedName>
        <fullName evidence="2">Ig-like domain-containing protein</fullName>
    </recommendedName>
</protein>
<dbReference type="GO" id="GO:0008046">
    <property type="term" value="F:axon guidance receptor activity"/>
    <property type="evidence" value="ECO:0007669"/>
    <property type="project" value="TreeGrafter"/>
</dbReference>
<dbReference type="InterPro" id="IPR013106">
    <property type="entry name" value="Ig_V-set"/>
</dbReference>
<dbReference type="PANTHER" id="PTHR45080:SF32">
    <property type="entry name" value="MAM DOMAIN CONTAINING GLYCOSYLPHOSPHATIDYLINOSITOL ANCHOR 1"/>
    <property type="match status" value="1"/>
</dbReference>
<proteinExistence type="predicted"/>
<evidence type="ECO:0000313" key="4">
    <source>
        <dbReference type="Proteomes" id="UP000478052"/>
    </source>
</evidence>
<dbReference type="GO" id="GO:0005886">
    <property type="term" value="C:plasma membrane"/>
    <property type="evidence" value="ECO:0007669"/>
    <property type="project" value="TreeGrafter"/>
</dbReference>
<dbReference type="SMART" id="SM00409">
    <property type="entry name" value="IG"/>
    <property type="match status" value="3"/>
</dbReference>
<dbReference type="Proteomes" id="UP000478052">
    <property type="component" value="Unassembled WGS sequence"/>
</dbReference>
<feature type="domain" description="Ig-like" evidence="2">
    <location>
        <begin position="217"/>
        <end position="309"/>
    </location>
</feature>
<feature type="non-terminal residue" evidence="3">
    <location>
        <position position="1"/>
    </location>
</feature>
<dbReference type="CDD" id="cd00096">
    <property type="entry name" value="Ig"/>
    <property type="match status" value="1"/>
</dbReference>
<dbReference type="InterPro" id="IPR036179">
    <property type="entry name" value="Ig-like_dom_sf"/>
</dbReference>
<dbReference type="EMBL" id="VUJU01002268">
    <property type="protein sequence ID" value="KAF0761908.1"/>
    <property type="molecule type" value="Genomic_DNA"/>
</dbReference>
<dbReference type="InterPro" id="IPR013783">
    <property type="entry name" value="Ig-like_fold"/>
</dbReference>
<dbReference type="GO" id="GO:0050808">
    <property type="term" value="P:synapse organization"/>
    <property type="evidence" value="ECO:0007669"/>
    <property type="project" value="TreeGrafter"/>
</dbReference>
<dbReference type="GO" id="GO:0043025">
    <property type="term" value="C:neuronal cell body"/>
    <property type="evidence" value="ECO:0007669"/>
    <property type="project" value="TreeGrafter"/>
</dbReference>
<name>A0A6G0YVR3_APHCR</name>
<evidence type="ECO:0000313" key="3">
    <source>
        <dbReference type="EMBL" id="KAF0761908.1"/>
    </source>
</evidence>
<feature type="domain" description="Ig-like" evidence="2">
    <location>
        <begin position="23"/>
        <end position="125"/>
    </location>
</feature>
<keyword evidence="4" id="KW-1185">Reference proteome</keyword>
<evidence type="ECO:0000256" key="1">
    <source>
        <dbReference type="ARBA" id="ARBA00023319"/>
    </source>
</evidence>
<accession>A0A6G0YVR3</accession>
<dbReference type="Pfam" id="PF07679">
    <property type="entry name" value="I-set"/>
    <property type="match status" value="1"/>
</dbReference>
<dbReference type="InterPro" id="IPR003598">
    <property type="entry name" value="Ig_sub2"/>
</dbReference>
<dbReference type="InterPro" id="IPR007110">
    <property type="entry name" value="Ig-like_dom"/>
</dbReference>
<dbReference type="Gene3D" id="2.60.40.10">
    <property type="entry name" value="Immunoglobulins"/>
    <property type="match status" value="3"/>
</dbReference>
<dbReference type="PANTHER" id="PTHR45080">
    <property type="entry name" value="CONTACTIN 5"/>
    <property type="match status" value="1"/>
</dbReference>
<dbReference type="OrthoDB" id="10056271at2759"/>
<comment type="caution">
    <text evidence="3">The sequence shown here is derived from an EMBL/GenBank/DDBJ whole genome shotgun (WGS) entry which is preliminary data.</text>
</comment>
<dbReference type="AlphaFoldDB" id="A0A6G0YVR3"/>
<sequence length="323" mass="36846">VVLHNLINNKNDSILILAYSQEPSFISQFSQKLVKNIGDDVEMACSTKHSQEFYASWVKVAKDPIDASIVLSYGSTLVVKDPRVSLTTEIKQDNSRYIIHIHNIQEEDASFYRCDVITGSNHQISYYIQLLVANQPFIYENSSRSLVVVEHQSVQLACFVGEYPTPRVFWRKNNSAILSMGNILKIPAIKKEDRGDYHCTAENGVRRRISILVEFPPEVTGLETRVGQAINYDTYLACRVKAYPTPSISWIFNGVKLSNSQHYLISDTVYPDYDTTDFYLQIFKINSHLYGDYKCTASNIIGADEATITLYGKYCFHKHMHKI</sequence>
<dbReference type="InterPro" id="IPR050958">
    <property type="entry name" value="Cell_Adh-Cytoskel_Orgn"/>
</dbReference>
<dbReference type="InterPro" id="IPR013098">
    <property type="entry name" value="Ig_I-set"/>
</dbReference>
<dbReference type="PROSITE" id="PS50835">
    <property type="entry name" value="IG_LIKE"/>
    <property type="match status" value="3"/>
</dbReference>
<dbReference type="Pfam" id="PF07686">
    <property type="entry name" value="V-set"/>
    <property type="match status" value="1"/>
</dbReference>
<feature type="domain" description="Ig-like" evidence="2">
    <location>
        <begin position="136"/>
        <end position="210"/>
    </location>
</feature>
<gene>
    <name evidence="3" type="ORF">FWK35_00009518</name>
</gene>